<dbReference type="Proteomes" id="UP000070497">
    <property type="component" value="Unassembled WGS sequence"/>
</dbReference>
<evidence type="ECO:0000313" key="2">
    <source>
        <dbReference type="Proteomes" id="UP000070497"/>
    </source>
</evidence>
<evidence type="ECO:0000313" key="1">
    <source>
        <dbReference type="EMBL" id="KXT81943.1"/>
    </source>
</evidence>
<name>A0A139P1E0_STROR</name>
<dbReference type="EMBL" id="LQRI01000151">
    <property type="protein sequence ID" value="KXT81943.1"/>
    <property type="molecule type" value="Genomic_DNA"/>
</dbReference>
<dbReference type="AlphaFoldDB" id="A0A139P1E0"/>
<accession>A0A139P1E0</accession>
<dbReference type="PATRIC" id="fig|1303.77.peg.1128"/>
<sequence>MLQDKLIFFTKFLARTQIRYKARKEQSQLIYFAQFLERVQFSY</sequence>
<organism evidence="1 2">
    <name type="scientific">Streptococcus oralis</name>
    <dbReference type="NCBI Taxonomy" id="1303"/>
    <lineage>
        <taxon>Bacteria</taxon>
        <taxon>Bacillati</taxon>
        <taxon>Bacillota</taxon>
        <taxon>Bacilli</taxon>
        <taxon>Lactobacillales</taxon>
        <taxon>Streptococcaceae</taxon>
        <taxon>Streptococcus</taxon>
    </lineage>
</organism>
<comment type="caution">
    <text evidence="1">The sequence shown here is derived from an EMBL/GenBank/DDBJ whole genome shotgun (WGS) entry which is preliminary data.</text>
</comment>
<proteinExistence type="predicted"/>
<protein>
    <submittedName>
        <fullName evidence="1">Uncharacterized protein</fullName>
    </submittedName>
</protein>
<reference evidence="1 2" key="1">
    <citation type="submission" date="2016-01" db="EMBL/GenBank/DDBJ databases">
        <title>Highly variable Streptococcus oralis are common among viridans streptococci isolated from primates.</title>
        <authorList>
            <person name="Denapaite D."/>
            <person name="Rieger M."/>
            <person name="Koendgen S."/>
            <person name="Brueckner R."/>
            <person name="Ochigava I."/>
            <person name="Kappeler P."/>
            <person name="Maetz-Rensing K."/>
            <person name="Leendertz F."/>
            <person name="Hakenbeck R."/>
        </authorList>
    </citation>
    <scope>NUCLEOTIDE SEQUENCE [LARGE SCALE GENOMIC DNA]</scope>
    <source>
        <strain evidence="1 2">DD14</strain>
    </source>
</reference>
<gene>
    <name evidence="1" type="ORF">SORDD14_00994</name>
</gene>